<dbReference type="InterPro" id="IPR003423">
    <property type="entry name" value="OMP_efflux"/>
</dbReference>
<keyword evidence="8" id="KW-0732">Signal</keyword>
<keyword evidence="7" id="KW-0998">Cell outer membrane</keyword>
<keyword evidence="4" id="KW-1134">Transmembrane beta strand</keyword>
<dbReference type="GO" id="GO:0015288">
    <property type="term" value="F:porin activity"/>
    <property type="evidence" value="ECO:0007669"/>
    <property type="project" value="TreeGrafter"/>
</dbReference>
<evidence type="ECO:0000256" key="6">
    <source>
        <dbReference type="ARBA" id="ARBA00023136"/>
    </source>
</evidence>
<dbReference type="PANTHER" id="PTHR30026:SF20">
    <property type="entry name" value="OUTER MEMBRANE PROTEIN TOLC"/>
    <property type="match status" value="1"/>
</dbReference>
<dbReference type="InterPro" id="IPR051906">
    <property type="entry name" value="TolC-like"/>
</dbReference>
<dbReference type="InterPro" id="IPR010130">
    <property type="entry name" value="T1SS_OMP_TolC"/>
</dbReference>
<comment type="caution">
    <text evidence="9">The sequence shown here is derived from an EMBL/GenBank/DDBJ whole genome shotgun (WGS) entry which is preliminary data.</text>
</comment>
<organism evidence="9 10">
    <name type="scientific">Halioxenophilus aromaticivorans</name>
    <dbReference type="NCBI Taxonomy" id="1306992"/>
    <lineage>
        <taxon>Bacteria</taxon>
        <taxon>Pseudomonadati</taxon>
        <taxon>Pseudomonadota</taxon>
        <taxon>Gammaproteobacteria</taxon>
        <taxon>Alteromonadales</taxon>
        <taxon>Alteromonadaceae</taxon>
        <taxon>Halioxenophilus</taxon>
    </lineage>
</organism>
<keyword evidence="5" id="KW-0812">Transmembrane</keyword>
<keyword evidence="10" id="KW-1185">Reference proteome</keyword>
<keyword evidence="6" id="KW-0472">Membrane</keyword>
<feature type="chain" id="PRO_5043763805" evidence="8">
    <location>
        <begin position="23"/>
        <end position="455"/>
    </location>
</feature>
<evidence type="ECO:0000313" key="9">
    <source>
        <dbReference type="EMBL" id="GAA4941369.1"/>
    </source>
</evidence>
<dbReference type="GO" id="GO:1990281">
    <property type="term" value="C:efflux pump complex"/>
    <property type="evidence" value="ECO:0007669"/>
    <property type="project" value="TreeGrafter"/>
</dbReference>
<dbReference type="PANTHER" id="PTHR30026">
    <property type="entry name" value="OUTER MEMBRANE PROTEIN TOLC"/>
    <property type="match status" value="1"/>
</dbReference>
<name>A0AAV3U2A8_9ALTE</name>
<dbReference type="GO" id="GO:0009279">
    <property type="term" value="C:cell outer membrane"/>
    <property type="evidence" value="ECO:0007669"/>
    <property type="project" value="UniProtKB-SubCell"/>
</dbReference>
<dbReference type="NCBIfam" id="TIGR01844">
    <property type="entry name" value="type_I_sec_TolC"/>
    <property type="match status" value="1"/>
</dbReference>
<comment type="subcellular location">
    <subcellularLocation>
        <location evidence="1">Cell outer membrane</location>
    </subcellularLocation>
</comment>
<evidence type="ECO:0000256" key="2">
    <source>
        <dbReference type="ARBA" id="ARBA00007613"/>
    </source>
</evidence>
<protein>
    <submittedName>
        <fullName evidence="9">Efflux transporter outer membrane subunit OpmH</fullName>
    </submittedName>
</protein>
<sequence>MKKSAQLLISLAIATATGLSQAADLNEVYQQALENEHQLKADQAAYKAALQSRKLGLAGLLPQISATAEYADTDIETRQINNFDTLPQTVEIPVRGTTYTVSLTQPIFDLGAWFDYRQGINVSKQGAAQYAADQQSFIVRVANAYFDVLRAADVLDNAIAQEKALKHQLEQTQQRFEVGLTAITDVHNAQATYDSARAETLGNQATLGAAYDALEVITGSIHEEVSALSDSFPVTEPTPANRDQWVDFALENNNQLKTAKLASEAARQAARAASADHLPTVSARLSEQDDRNYEGQFDGANSGFAVSVNLPIFSGGGVSASRRQASAQHIQAQETYLQTKREIIQSARTRHLGVITDVATVAARKQAIISSESSLEATQAGYEVGTRDFVDVLNAQQGVYQARADYYNALYNYIINTLELKQTAGTLAPEDVVELNQWLDANNTKTRSSYENTSR</sequence>
<keyword evidence="3" id="KW-0813">Transport</keyword>
<gene>
    <name evidence="9" type="primary">opmH</name>
    <name evidence="9" type="ORF">GCM10025791_19760</name>
</gene>
<evidence type="ECO:0000256" key="7">
    <source>
        <dbReference type="ARBA" id="ARBA00023237"/>
    </source>
</evidence>
<evidence type="ECO:0000256" key="8">
    <source>
        <dbReference type="SAM" id="SignalP"/>
    </source>
</evidence>
<accession>A0AAV3U2A8</accession>
<evidence type="ECO:0000256" key="5">
    <source>
        <dbReference type="ARBA" id="ARBA00022692"/>
    </source>
</evidence>
<dbReference type="SUPFAM" id="SSF56954">
    <property type="entry name" value="Outer membrane efflux proteins (OEP)"/>
    <property type="match status" value="1"/>
</dbReference>
<dbReference type="AlphaFoldDB" id="A0AAV3U2A8"/>
<dbReference type="GO" id="GO:0015562">
    <property type="term" value="F:efflux transmembrane transporter activity"/>
    <property type="evidence" value="ECO:0007669"/>
    <property type="project" value="InterPro"/>
</dbReference>
<dbReference type="Gene3D" id="1.20.1600.10">
    <property type="entry name" value="Outer membrane efflux proteins (OEP)"/>
    <property type="match status" value="1"/>
</dbReference>
<evidence type="ECO:0000256" key="4">
    <source>
        <dbReference type="ARBA" id="ARBA00022452"/>
    </source>
</evidence>
<comment type="similarity">
    <text evidence="2">Belongs to the outer membrane factor (OMF) (TC 1.B.17) family.</text>
</comment>
<dbReference type="Pfam" id="PF02321">
    <property type="entry name" value="OEP"/>
    <property type="match status" value="2"/>
</dbReference>
<evidence type="ECO:0000256" key="3">
    <source>
        <dbReference type="ARBA" id="ARBA00022448"/>
    </source>
</evidence>
<reference evidence="10" key="1">
    <citation type="journal article" date="2019" name="Int. J. Syst. Evol. Microbiol.">
        <title>The Global Catalogue of Microorganisms (GCM) 10K type strain sequencing project: providing services to taxonomists for standard genome sequencing and annotation.</title>
        <authorList>
            <consortium name="The Broad Institute Genomics Platform"/>
            <consortium name="The Broad Institute Genome Sequencing Center for Infectious Disease"/>
            <person name="Wu L."/>
            <person name="Ma J."/>
        </authorList>
    </citation>
    <scope>NUCLEOTIDE SEQUENCE [LARGE SCALE GENOMIC DNA]</scope>
    <source>
        <strain evidence="10">JCM 19134</strain>
    </source>
</reference>
<proteinExistence type="inferred from homology"/>
<dbReference type="RefSeq" id="WP_345420946.1">
    <property type="nucleotide sequence ID" value="NZ_AP031496.1"/>
</dbReference>
<dbReference type="Proteomes" id="UP001409585">
    <property type="component" value="Unassembled WGS sequence"/>
</dbReference>
<dbReference type="EMBL" id="BAABLX010000012">
    <property type="protein sequence ID" value="GAA4941369.1"/>
    <property type="molecule type" value="Genomic_DNA"/>
</dbReference>
<evidence type="ECO:0000256" key="1">
    <source>
        <dbReference type="ARBA" id="ARBA00004442"/>
    </source>
</evidence>
<feature type="signal peptide" evidence="8">
    <location>
        <begin position="1"/>
        <end position="22"/>
    </location>
</feature>
<evidence type="ECO:0000313" key="10">
    <source>
        <dbReference type="Proteomes" id="UP001409585"/>
    </source>
</evidence>